<evidence type="ECO:0000256" key="2">
    <source>
        <dbReference type="ARBA" id="ARBA00023125"/>
    </source>
</evidence>
<evidence type="ECO:0000256" key="1">
    <source>
        <dbReference type="ARBA" id="ARBA00022747"/>
    </source>
</evidence>
<proteinExistence type="predicted"/>
<sequence>MTISKRTVRIQEIARPVSERAPSDCNYPVYAVTKYDGMVPSKEYFRKQIHSRDVEGYKIVARGQFAYATIHLDEGSIGILDSAENCIISPMYTVFEVNTDVIHPQYLIRLLKSPGRSASTL</sequence>
<reference evidence="3 4" key="1">
    <citation type="submission" date="2020-05" db="EMBL/GenBank/DDBJ databases">
        <title>Ramlibacter rhizophilus sp. nov., isolated from rhizosphere soil of national flower Mugunghwa from South Korea.</title>
        <authorList>
            <person name="Zheng-Fei Y."/>
            <person name="Huan T."/>
        </authorList>
    </citation>
    <scope>NUCLEOTIDE SEQUENCE [LARGE SCALE GENOMIC DNA]</scope>
    <source>
        <strain evidence="3 4">H242</strain>
    </source>
</reference>
<evidence type="ECO:0000313" key="3">
    <source>
        <dbReference type="EMBL" id="QJW85254.1"/>
    </source>
</evidence>
<keyword evidence="1" id="KW-0680">Restriction system</keyword>
<dbReference type="Proteomes" id="UP000500826">
    <property type="component" value="Chromosome"/>
</dbReference>
<reference evidence="3 4" key="2">
    <citation type="submission" date="2020-05" db="EMBL/GenBank/DDBJ databases">
        <authorList>
            <person name="Khan S.A."/>
            <person name="Jeon C.O."/>
            <person name="Chun B.H."/>
        </authorList>
    </citation>
    <scope>NUCLEOTIDE SEQUENCE [LARGE SCALE GENOMIC DNA]</scope>
    <source>
        <strain evidence="3 4">H242</strain>
    </source>
</reference>
<keyword evidence="4" id="KW-1185">Reference proteome</keyword>
<dbReference type="InterPro" id="IPR044946">
    <property type="entry name" value="Restrct_endonuc_typeI_TRD_sf"/>
</dbReference>
<protein>
    <submittedName>
        <fullName evidence="3">Uncharacterized protein</fullName>
    </submittedName>
</protein>
<accession>A0ABX6P5A6</accession>
<keyword evidence="2" id="KW-0238">DNA-binding</keyword>
<gene>
    <name evidence="3" type="ORF">HK414_23190</name>
</gene>
<name>A0ABX6P5A6_9BURK</name>
<evidence type="ECO:0000313" key="4">
    <source>
        <dbReference type="Proteomes" id="UP000500826"/>
    </source>
</evidence>
<organism evidence="3 4">
    <name type="scientific">Ramlibacter terrae</name>
    <dbReference type="NCBI Taxonomy" id="2732511"/>
    <lineage>
        <taxon>Bacteria</taxon>
        <taxon>Pseudomonadati</taxon>
        <taxon>Pseudomonadota</taxon>
        <taxon>Betaproteobacteria</taxon>
        <taxon>Burkholderiales</taxon>
        <taxon>Comamonadaceae</taxon>
        <taxon>Ramlibacter</taxon>
    </lineage>
</organism>
<dbReference type="SUPFAM" id="SSF116734">
    <property type="entry name" value="DNA methylase specificity domain"/>
    <property type="match status" value="1"/>
</dbReference>
<dbReference type="Gene3D" id="3.90.220.20">
    <property type="entry name" value="DNA methylase specificity domains"/>
    <property type="match status" value="1"/>
</dbReference>
<dbReference type="EMBL" id="CP053418">
    <property type="protein sequence ID" value="QJW85254.1"/>
    <property type="molecule type" value="Genomic_DNA"/>
</dbReference>